<comment type="cofactor">
    <cofactor evidence="9">
        <name>Zn(2+)</name>
        <dbReference type="ChEBI" id="CHEBI:29105"/>
    </cofactor>
    <text evidence="9">Binds 3 Zn(2+) ions.</text>
</comment>
<dbReference type="PROSITE" id="PS00730">
    <property type="entry name" value="AP_NUCLEASE_F2_2"/>
    <property type="match status" value="1"/>
</dbReference>
<evidence type="ECO:0000256" key="5">
    <source>
        <dbReference type="ARBA" id="ARBA00022763"/>
    </source>
</evidence>
<keyword evidence="6 9" id="KW-0378">Hydrolase</keyword>
<evidence type="ECO:0000256" key="9">
    <source>
        <dbReference type="HAMAP-Rule" id="MF_00152"/>
    </source>
</evidence>
<dbReference type="HAMAP" id="MF_00152">
    <property type="entry name" value="Nfo"/>
    <property type="match status" value="1"/>
</dbReference>
<dbReference type="InterPro" id="IPR001719">
    <property type="entry name" value="AP_endonuc_2"/>
</dbReference>
<evidence type="ECO:0000256" key="8">
    <source>
        <dbReference type="ARBA" id="ARBA00023204"/>
    </source>
</evidence>
<dbReference type="PROSITE" id="PS51432">
    <property type="entry name" value="AP_NUCLEASE_F2_4"/>
    <property type="match status" value="1"/>
</dbReference>
<feature type="binding site" evidence="9">
    <location>
        <position position="82"/>
    </location>
    <ligand>
        <name>Zn(2+)</name>
        <dbReference type="ChEBI" id="CHEBI:29105"/>
        <label>1</label>
    </ligand>
</feature>
<sequence length="292" mass="32409">MGIPSGRRRKFILMKYFGAHVSASGGVENAPINAHRIGAKAFALFTKNQRQWKSAPLSSASISAFRANCEKYGFSPSQILPHDSYLINLGHPEDEGLAKSREAFLDEMMRCEQLGLDRLNFHPGSHLGKVDEETCLRKIAESINLALEKTSGVTAVIENTAGQGTNLGFKFEHLRYIIDHVEDKSRVGVCIDTCHAFSAGYDLATQDAFDKTFMDFDAIVGFGYLKGMHLNDTKKALGSKVDRHENIGVGFLSTDAFRFIAKDPRFDGIPLILETPNEELWAQEIALLYSFL</sequence>
<dbReference type="GO" id="GO:0008270">
    <property type="term" value="F:zinc ion binding"/>
    <property type="evidence" value="ECO:0007669"/>
    <property type="project" value="UniProtKB-UniRule"/>
</dbReference>
<dbReference type="PROSITE" id="PS00729">
    <property type="entry name" value="AP_NUCLEASE_F2_1"/>
    <property type="match status" value="1"/>
</dbReference>
<evidence type="ECO:0000256" key="2">
    <source>
        <dbReference type="ARBA" id="ARBA00022722"/>
    </source>
</evidence>
<proteinExistence type="inferred from homology"/>
<evidence type="ECO:0000256" key="7">
    <source>
        <dbReference type="ARBA" id="ARBA00022833"/>
    </source>
</evidence>
<keyword evidence="5 9" id="KW-0227">DNA damage</keyword>
<reference evidence="11 12" key="1">
    <citation type="submission" date="2019-03" db="EMBL/GenBank/DDBJ databases">
        <title>Genomic Encyclopedia of Archaeal and Bacterial Type Strains, Phase II (KMG-II): from individual species to whole genera.</title>
        <authorList>
            <person name="Goeker M."/>
        </authorList>
    </citation>
    <scope>NUCLEOTIDE SEQUENCE [LARGE SCALE GENOMIC DNA]</scope>
    <source>
        <strain evidence="11 12">RL-C</strain>
    </source>
</reference>
<evidence type="ECO:0000256" key="3">
    <source>
        <dbReference type="ARBA" id="ARBA00022723"/>
    </source>
</evidence>
<evidence type="ECO:0000259" key="10">
    <source>
        <dbReference type="Pfam" id="PF01261"/>
    </source>
</evidence>
<organism evidence="11 12">
    <name type="scientific">Acetobacteroides hydrogenigenes</name>
    <dbReference type="NCBI Taxonomy" id="979970"/>
    <lineage>
        <taxon>Bacteria</taxon>
        <taxon>Pseudomonadati</taxon>
        <taxon>Bacteroidota</taxon>
        <taxon>Bacteroidia</taxon>
        <taxon>Bacteroidales</taxon>
        <taxon>Rikenellaceae</taxon>
        <taxon>Acetobacteroides</taxon>
    </lineage>
</organism>
<feature type="binding site" evidence="9">
    <location>
        <position position="242"/>
    </location>
    <ligand>
        <name>Zn(2+)</name>
        <dbReference type="ChEBI" id="CHEBI:29105"/>
        <label>3</label>
    </ligand>
</feature>
<keyword evidence="4 9" id="KW-0255">Endonuclease</keyword>
<comment type="catalytic activity">
    <reaction evidence="9">
        <text>Endonucleolytic cleavage to 5'-phosphooligonucleotide end-products.</text>
        <dbReference type="EC" id="3.1.21.2"/>
    </reaction>
</comment>
<dbReference type="EMBL" id="SLWB01000006">
    <property type="protein sequence ID" value="TCN68590.1"/>
    <property type="molecule type" value="Genomic_DNA"/>
</dbReference>
<evidence type="ECO:0000256" key="1">
    <source>
        <dbReference type="ARBA" id="ARBA00005340"/>
    </source>
</evidence>
<evidence type="ECO:0000256" key="6">
    <source>
        <dbReference type="ARBA" id="ARBA00022801"/>
    </source>
</evidence>
<dbReference type="GO" id="GO:0003677">
    <property type="term" value="F:DNA binding"/>
    <property type="evidence" value="ECO:0007669"/>
    <property type="project" value="InterPro"/>
</dbReference>
<dbReference type="GO" id="GO:0008081">
    <property type="term" value="F:phosphoric diester hydrolase activity"/>
    <property type="evidence" value="ECO:0007669"/>
    <property type="project" value="TreeGrafter"/>
</dbReference>
<dbReference type="SUPFAM" id="SSF51658">
    <property type="entry name" value="Xylose isomerase-like"/>
    <property type="match status" value="1"/>
</dbReference>
<dbReference type="Proteomes" id="UP000294830">
    <property type="component" value="Unassembled WGS sequence"/>
</dbReference>
<feature type="binding site" evidence="9">
    <location>
        <position position="229"/>
    </location>
    <ligand>
        <name>Zn(2+)</name>
        <dbReference type="ChEBI" id="CHEBI:29105"/>
        <label>2</label>
    </ligand>
</feature>
<evidence type="ECO:0000256" key="4">
    <source>
        <dbReference type="ARBA" id="ARBA00022759"/>
    </source>
</evidence>
<dbReference type="Pfam" id="PF01261">
    <property type="entry name" value="AP_endonuc_2"/>
    <property type="match status" value="1"/>
</dbReference>
<keyword evidence="8 9" id="KW-0234">DNA repair</keyword>
<dbReference type="SMART" id="SM00518">
    <property type="entry name" value="AP2Ec"/>
    <property type="match status" value="1"/>
</dbReference>
<comment type="function">
    <text evidence="9">Endonuclease IV plays a role in DNA repair. It cleaves phosphodiester bonds at apurinic or apyrimidinic (AP) sites, generating a 3'-hydroxyl group and a 5'-terminal sugar phosphate.</text>
</comment>
<evidence type="ECO:0000313" key="12">
    <source>
        <dbReference type="Proteomes" id="UP000294830"/>
    </source>
</evidence>
<dbReference type="GO" id="GO:0003906">
    <property type="term" value="F:DNA-(apurinic or apyrimidinic site) endonuclease activity"/>
    <property type="evidence" value="ECO:0007669"/>
    <property type="project" value="TreeGrafter"/>
</dbReference>
<feature type="binding site" evidence="9">
    <location>
        <position position="244"/>
    </location>
    <ligand>
        <name>Zn(2+)</name>
        <dbReference type="ChEBI" id="CHEBI:29105"/>
        <label>3</label>
    </ligand>
</feature>
<dbReference type="Gene3D" id="3.20.20.150">
    <property type="entry name" value="Divalent-metal-dependent TIM barrel enzymes"/>
    <property type="match status" value="1"/>
</dbReference>
<evidence type="ECO:0000313" key="11">
    <source>
        <dbReference type="EMBL" id="TCN68590.1"/>
    </source>
</evidence>
<protein>
    <recommendedName>
        <fullName evidence="9">Probable endonuclease 4</fullName>
        <ecNumber evidence="9">3.1.21.2</ecNumber>
    </recommendedName>
    <alternativeName>
        <fullName evidence="9">Endodeoxyribonuclease IV</fullName>
    </alternativeName>
    <alternativeName>
        <fullName evidence="9">Endonuclease IV</fullName>
    </alternativeName>
</protein>
<dbReference type="PANTHER" id="PTHR21445:SF0">
    <property type="entry name" value="APURINIC-APYRIMIDINIC ENDONUCLEASE"/>
    <property type="match status" value="1"/>
</dbReference>
<feature type="binding site" evidence="9">
    <location>
        <position position="274"/>
    </location>
    <ligand>
        <name>Zn(2+)</name>
        <dbReference type="ChEBI" id="CHEBI:29105"/>
        <label>2</label>
    </ligand>
</feature>
<accession>A0A4V2RPR3</accession>
<name>A0A4V2RPR3_9BACT</name>
<dbReference type="GO" id="GO:0008833">
    <property type="term" value="F:deoxyribonuclease IV (phage-T4-induced) activity"/>
    <property type="evidence" value="ECO:0007669"/>
    <property type="project" value="UniProtKB-UniRule"/>
</dbReference>
<dbReference type="InterPro" id="IPR018246">
    <property type="entry name" value="AP_endonuc_F2_Zn_BS"/>
</dbReference>
<feature type="binding site" evidence="9">
    <location>
        <position position="158"/>
    </location>
    <ligand>
        <name>Zn(2+)</name>
        <dbReference type="ChEBI" id="CHEBI:29105"/>
        <label>2</label>
    </ligand>
</feature>
<keyword evidence="12" id="KW-1185">Reference proteome</keyword>
<dbReference type="InterPro" id="IPR013022">
    <property type="entry name" value="Xyl_isomerase-like_TIM-brl"/>
</dbReference>
<dbReference type="EC" id="3.1.21.2" evidence="9"/>
<keyword evidence="2 9" id="KW-0540">Nuclease</keyword>
<dbReference type="NCBIfam" id="TIGR00587">
    <property type="entry name" value="nfo"/>
    <property type="match status" value="1"/>
</dbReference>
<keyword evidence="7 9" id="KW-0862">Zinc</keyword>
<dbReference type="InterPro" id="IPR036237">
    <property type="entry name" value="Xyl_isomerase-like_sf"/>
</dbReference>
<comment type="similarity">
    <text evidence="1 9">Belongs to the AP endonuclease 2 family.</text>
</comment>
<keyword evidence="3 9" id="KW-0479">Metal-binding</keyword>
<feature type="binding site" evidence="9">
    <location>
        <position position="158"/>
    </location>
    <ligand>
        <name>Zn(2+)</name>
        <dbReference type="ChEBI" id="CHEBI:29105"/>
        <label>1</label>
    </ligand>
</feature>
<feature type="binding site" evidence="9">
    <location>
        <position position="195"/>
    </location>
    <ligand>
        <name>Zn(2+)</name>
        <dbReference type="ChEBI" id="CHEBI:29105"/>
        <label>3</label>
    </ligand>
</feature>
<dbReference type="PANTHER" id="PTHR21445">
    <property type="entry name" value="ENDONUCLEASE IV ENDODEOXYRIBONUCLEASE IV"/>
    <property type="match status" value="1"/>
</dbReference>
<feature type="binding site" evidence="9">
    <location>
        <position position="192"/>
    </location>
    <ligand>
        <name>Zn(2+)</name>
        <dbReference type="ChEBI" id="CHEBI:29105"/>
        <label>2</label>
    </ligand>
</feature>
<dbReference type="GO" id="GO:0006284">
    <property type="term" value="P:base-excision repair"/>
    <property type="evidence" value="ECO:0007669"/>
    <property type="project" value="TreeGrafter"/>
</dbReference>
<dbReference type="AlphaFoldDB" id="A0A4V2RPR3"/>
<feature type="binding site" evidence="9">
    <location>
        <position position="122"/>
    </location>
    <ligand>
        <name>Zn(2+)</name>
        <dbReference type="ChEBI" id="CHEBI:29105"/>
        <label>1</label>
    </ligand>
</feature>
<comment type="caution">
    <text evidence="11">The sequence shown here is derived from an EMBL/GenBank/DDBJ whole genome shotgun (WGS) entry which is preliminary data.</text>
</comment>
<dbReference type="FunFam" id="3.20.20.150:FF:000001">
    <property type="entry name" value="Probable endonuclease 4"/>
    <property type="match status" value="1"/>
</dbReference>
<gene>
    <name evidence="9" type="primary">nfo</name>
    <name evidence="11" type="ORF">CLV25_106172</name>
</gene>
<feature type="domain" description="Xylose isomerase-like TIM barrel" evidence="10">
    <location>
        <begin position="34"/>
        <end position="289"/>
    </location>
</feature>
<dbReference type="NCBIfam" id="NF002199">
    <property type="entry name" value="PRK01060.1-4"/>
    <property type="match status" value="1"/>
</dbReference>
<dbReference type="CDD" id="cd00019">
    <property type="entry name" value="AP2Ec"/>
    <property type="match status" value="1"/>
</dbReference>